<keyword evidence="4" id="KW-1185">Reference proteome</keyword>
<protein>
    <submittedName>
        <fullName evidence="3">Uncharacterized protein</fullName>
    </submittedName>
</protein>
<accession>A0ABD2KBZ3</accession>
<gene>
    <name evidence="3" type="ORF">niasHT_021907</name>
    <name evidence="2" type="ORF">niasHT_024349</name>
</gene>
<feature type="compositionally biased region" description="Low complexity" evidence="1">
    <location>
        <begin position="1"/>
        <end position="25"/>
    </location>
</feature>
<dbReference type="EMBL" id="JBICBT010000788">
    <property type="protein sequence ID" value="KAL3100460.1"/>
    <property type="molecule type" value="Genomic_DNA"/>
</dbReference>
<proteinExistence type="predicted"/>
<name>A0ABD2KBZ3_9BILA</name>
<comment type="caution">
    <text evidence="3">The sequence shown here is derived from an EMBL/GenBank/DDBJ whole genome shotgun (WGS) entry which is preliminary data.</text>
</comment>
<evidence type="ECO:0000313" key="4">
    <source>
        <dbReference type="Proteomes" id="UP001620626"/>
    </source>
</evidence>
<dbReference type="Proteomes" id="UP001620626">
    <property type="component" value="Unassembled WGS sequence"/>
</dbReference>
<evidence type="ECO:0000313" key="3">
    <source>
        <dbReference type="EMBL" id="KAL3100460.1"/>
    </source>
</evidence>
<feature type="compositionally biased region" description="Basic and acidic residues" evidence="1">
    <location>
        <begin position="52"/>
        <end position="65"/>
    </location>
</feature>
<sequence length="166" mass="17966">MASLASSSAVAAVPSSSASSSSSSPNRLHHFILRGAAPFSSLQSISSAVPSETKDQREEKAKNEHFVAANSRSKCSTEASVICRFANGRKETRTFVDPAEFFARQSLNASRMARRTNTRHRFQQQNALFEDLLLAEAERDAVPTALTIRGATARHENGERGSKAQG</sequence>
<dbReference type="EMBL" id="JBICBT010000941">
    <property type="protein sequence ID" value="KAL3091767.1"/>
    <property type="molecule type" value="Genomic_DNA"/>
</dbReference>
<feature type="region of interest" description="Disordered" evidence="1">
    <location>
        <begin position="1"/>
        <end position="26"/>
    </location>
</feature>
<dbReference type="AlphaFoldDB" id="A0ABD2KBZ3"/>
<organism evidence="3 4">
    <name type="scientific">Heterodera trifolii</name>
    <dbReference type="NCBI Taxonomy" id="157864"/>
    <lineage>
        <taxon>Eukaryota</taxon>
        <taxon>Metazoa</taxon>
        <taxon>Ecdysozoa</taxon>
        <taxon>Nematoda</taxon>
        <taxon>Chromadorea</taxon>
        <taxon>Rhabditida</taxon>
        <taxon>Tylenchina</taxon>
        <taxon>Tylenchomorpha</taxon>
        <taxon>Tylenchoidea</taxon>
        <taxon>Heteroderidae</taxon>
        <taxon>Heteroderinae</taxon>
        <taxon>Heterodera</taxon>
    </lineage>
</organism>
<evidence type="ECO:0000313" key="2">
    <source>
        <dbReference type="EMBL" id="KAL3091767.1"/>
    </source>
</evidence>
<evidence type="ECO:0000256" key="1">
    <source>
        <dbReference type="SAM" id="MobiDB-lite"/>
    </source>
</evidence>
<feature type="region of interest" description="Disordered" evidence="1">
    <location>
        <begin position="47"/>
        <end position="70"/>
    </location>
</feature>
<reference evidence="3 4" key="1">
    <citation type="submission" date="2024-10" db="EMBL/GenBank/DDBJ databases">
        <authorList>
            <person name="Kim D."/>
        </authorList>
    </citation>
    <scope>NUCLEOTIDE SEQUENCE [LARGE SCALE GENOMIC DNA]</scope>
    <source>
        <strain evidence="3">BH-2024</strain>
    </source>
</reference>